<accession>A0A9P0L9H0</accession>
<name>A0A9P0L9H0_ACAOB</name>
<proteinExistence type="predicted"/>
<dbReference type="Proteomes" id="UP001152888">
    <property type="component" value="Unassembled WGS sequence"/>
</dbReference>
<organism evidence="2 3">
    <name type="scientific">Acanthoscelides obtectus</name>
    <name type="common">Bean weevil</name>
    <name type="synonym">Bruchus obtectus</name>
    <dbReference type="NCBI Taxonomy" id="200917"/>
    <lineage>
        <taxon>Eukaryota</taxon>
        <taxon>Metazoa</taxon>
        <taxon>Ecdysozoa</taxon>
        <taxon>Arthropoda</taxon>
        <taxon>Hexapoda</taxon>
        <taxon>Insecta</taxon>
        <taxon>Pterygota</taxon>
        <taxon>Neoptera</taxon>
        <taxon>Endopterygota</taxon>
        <taxon>Coleoptera</taxon>
        <taxon>Polyphaga</taxon>
        <taxon>Cucujiformia</taxon>
        <taxon>Chrysomeloidea</taxon>
        <taxon>Chrysomelidae</taxon>
        <taxon>Bruchinae</taxon>
        <taxon>Bruchini</taxon>
        <taxon>Acanthoscelides</taxon>
    </lineage>
</organism>
<evidence type="ECO:0000256" key="1">
    <source>
        <dbReference type="SAM" id="MobiDB-lite"/>
    </source>
</evidence>
<evidence type="ECO:0000313" key="2">
    <source>
        <dbReference type="EMBL" id="CAH1990426.1"/>
    </source>
</evidence>
<evidence type="ECO:0000313" key="3">
    <source>
        <dbReference type="Proteomes" id="UP001152888"/>
    </source>
</evidence>
<feature type="region of interest" description="Disordered" evidence="1">
    <location>
        <begin position="1"/>
        <end position="24"/>
    </location>
</feature>
<keyword evidence="3" id="KW-1185">Reference proteome</keyword>
<comment type="caution">
    <text evidence="2">The sequence shown here is derived from an EMBL/GenBank/DDBJ whole genome shotgun (WGS) entry which is preliminary data.</text>
</comment>
<gene>
    <name evidence="2" type="ORF">ACAOBT_LOCUS19659</name>
</gene>
<dbReference type="AlphaFoldDB" id="A0A9P0L9H0"/>
<reference evidence="2" key="1">
    <citation type="submission" date="2022-03" db="EMBL/GenBank/DDBJ databases">
        <authorList>
            <person name="Sayadi A."/>
        </authorList>
    </citation>
    <scope>NUCLEOTIDE SEQUENCE</scope>
</reference>
<sequence length="24" mass="2795">MLIHPTGREKTKTKTIEENPDLRS</sequence>
<protein>
    <submittedName>
        <fullName evidence="2">Uncharacterized protein</fullName>
    </submittedName>
</protein>
<dbReference type="EMBL" id="CAKOFQ010007088">
    <property type="protein sequence ID" value="CAH1990426.1"/>
    <property type="molecule type" value="Genomic_DNA"/>
</dbReference>